<evidence type="ECO:0000256" key="1">
    <source>
        <dbReference type="SAM" id="Phobius"/>
    </source>
</evidence>
<feature type="signal peptide" evidence="2">
    <location>
        <begin position="1"/>
        <end position="24"/>
    </location>
</feature>
<dbReference type="OrthoDB" id="4499616at2759"/>
<proteinExistence type="predicted"/>
<protein>
    <recommendedName>
        <fullName evidence="5">Fungal-type protein kinase domain-containing protein</fullName>
    </recommendedName>
</protein>
<reference evidence="3 4" key="1">
    <citation type="submission" date="2016-12" db="EMBL/GenBank/DDBJ databases">
        <title>The genomes of Aspergillus section Nigri reveals drivers in fungal speciation.</title>
        <authorList>
            <consortium name="DOE Joint Genome Institute"/>
            <person name="Vesth T.C."/>
            <person name="Nybo J."/>
            <person name="Theobald S."/>
            <person name="Brandl J."/>
            <person name="Frisvad J.C."/>
            <person name="Nielsen K.F."/>
            <person name="Lyhne E.K."/>
            <person name="Kogle M.E."/>
            <person name="Kuo A."/>
            <person name="Riley R."/>
            <person name="Clum A."/>
            <person name="Nolan M."/>
            <person name="Lipzen A."/>
            <person name="Salamov A."/>
            <person name="Henrissat B."/>
            <person name="Wiebenga A."/>
            <person name="De Vries R.P."/>
            <person name="Grigoriev I.V."/>
            <person name="Mortensen U.H."/>
            <person name="Andersen M.R."/>
            <person name="Baker S.E."/>
        </authorList>
    </citation>
    <scope>NUCLEOTIDE SEQUENCE [LARGE SCALE GENOMIC DNA]</scope>
    <source>
        <strain evidence="3 4">CBS 115572</strain>
    </source>
</reference>
<organism evidence="3 4">
    <name type="scientific">Aspergillus sclerotioniger CBS 115572</name>
    <dbReference type="NCBI Taxonomy" id="1450535"/>
    <lineage>
        <taxon>Eukaryota</taxon>
        <taxon>Fungi</taxon>
        <taxon>Dikarya</taxon>
        <taxon>Ascomycota</taxon>
        <taxon>Pezizomycotina</taxon>
        <taxon>Eurotiomycetes</taxon>
        <taxon>Eurotiomycetidae</taxon>
        <taxon>Eurotiales</taxon>
        <taxon>Aspergillaceae</taxon>
        <taxon>Aspergillus</taxon>
        <taxon>Aspergillus subgen. Circumdati</taxon>
    </lineage>
</organism>
<dbReference type="EMBL" id="MSFK01000020">
    <property type="protein sequence ID" value="PWY81765.1"/>
    <property type="molecule type" value="Genomic_DNA"/>
</dbReference>
<dbReference type="Proteomes" id="UP000246702">
    <property type="component" value="Unassembled WGS sequence"/>
</dbReference>
<feature type="transmembrane region" description="Helical" evidence="1">
    <location>
        <begin position="31"/>
        <end position="52"/>
    </location>
</feature>
<comment type="caution">
    <text evidence="3">The sequence shown here is derived from an EMBL/GenBank/DDBJ whole genome shotgun (WGS) entry which is preliminary data.</text>
</comment>
<evidence type="ECO:0008006" key="5">
    <source>
        <dbReference type="Google" id="ProtNLM"/>
    </source>
</evidence>
<keyword evidence="2" id="KW-0732">Signal</keyword>
<feature type="chain" id="PRO_5016260956" description="Fungal-type protein kinase domain-containing protein" evidence="2">
    <location>
        <begin position="25"/>
        <end position="193"/>
    </location>
</feature>
<dbReference type="GeneID" id="37114301"/>
<gene>
    <name evidence="3" type="ORF">BO94DRAFT_536954</name>
</gene>
<dbReference type="STRING" id="1450535.A0A317W7A2"/>
<accession>A0A317W7A2</accession>
<keyword evidence="1" id="KW-0812">Transmembrane</keyword>
<evidence type="ECO:0000313" key="3">
    <source>
        <dbReference type="EMBL" id="PWY81765.1"/>
    </source>
</evidence>
<keyword evidence="4" id="KW-1185">Reference proteome</keyword>
<keyword evidence="1" id="KW-1133">Transmembrane helix</keyword>
<keyword evidence="1" id="KW-0472">Membrane</keyword>
<dbReference type="AlphaFoldDB" id="A0A317W7A2"/>
<dbReference type="RefSeq" id="XP_025465833.1">
    <property type="nucleotide sequence ID" value="XM_025612158.1"/>
</dbReference>
<name>A0A317W7A2_9EURO</name>
<evidence type="ECO:0000256" key="2">
    <source>
        <dbReference type="SAM" id="SignalP"/>
    </source>
</evidence>
<evidence type="ECO:0000313" key="4">
    <source>
        <dbReference type="Proteomes" id="UP000246702"/>
    </source>
</evidence>
<sequence>MAPNPASAFSRLIALLSALRAVTPHSTESPVSILWTNICIVFFPLASGFKFYNKQTVRHPNQEVDCVILQVSAVTSSFTDPQEKVIRIMQCKRPSKDTPEWESARAQLAQYCEGNANRTSRIFGATAIGTKVRFWRYDHLILAPLIPEVDTCDFVDGNSGYQAERCLEYIRGTGWDWAQSGVRLPSGGEGGSD</sequence>